<evidence type="ECO:0000313" key="1">
    <source>
        <dbReference type="EMBL" id="HJC66897.1"/>
    </source>
</evidence>
<gene>
    <name evidence="1" type="ORF">H9931_09300</name>
</gene>
<dbReference type="AlphaFoldDB" id="A0A9D2TFS6"/>
<proteinExistence type="predicted"/>
<evidence type="ECO:0000313" key="2">
    <source>
        <dbReference type="Proteomes" id="UP000823863"/>
    </source>
</evidence>
<name>A0A9D2TFS6_9FIRM</name>
<reference evidence="1" key="1">
    <citation type="journal article" date="2021" name="PeerJ">
        <title>Extensive microbial diversity within the chicken gut microbiome revealed by metagenomics and culture.</title>
        <authorList>
            <person name="Gilroy R."/>
            <person name="Ravi A."/>
            <person name="Getino M."/>
            <person name="Pursley I."/>
            <person name="Horton D.L."/>
            <person name="Alikhan N.F."/>
            <person name="Baker D."/>
            <person name="Gharbi K."/>
            <person name="Hall N."/>
            <person name="Watson M."/>
            <person name="Adriaenssens E.M."/>
            <person name="Foster-Nyarko E."/>
            <person name="Jarju S."/>
            <person name="Secka A."/>
            <person name="Antonio M."/>
            <person name="Oren A."/>
            <person name="Chaudhuri R.R."/>
            <person name="La Ragione R."/>
            <person name="Hildebrand F."/>
            <person name="Pallen M.J."/>
        </authorList>
    </citation>
    <scope>NUCLEOTIDE SEQUENCE</scope>
    <source>
        <strain evidence="1">CHK198-12963</strain>
    </source>
</reference>
<sequence length="80" mass="9416">MLLNEYNEERHLKNTYEQGKADGEKEGIEKGQRIGIPIGEFRQLYDLVQKKFLTLQNAAEAKSMTQEQFIETLKQYHIIE</sequence>
<comment type="caution">
    <text evidence="1">The sequence shown here is derived from an EMBL/GenBank/DDBJ whole genome shotgun (WGS) entry which is preliminary data.</text>
</comment>
<reference evidence="1" key="2">
    <citation type="submission" date="2021-04" db="EMBL/GenBank/DDBJ databases">
        <authorList>
            <person name="Gilroy R."/>
        </authorList>
    </citation>
    <scope>NUCLEOTIDE SEQUENCE</scope>
    <source>
        <strain evidence="1">CHK198-12963</strain>
    </source>
</reference>
<organism evidence="1 2">
    <name type="scientific">Candidatus Enterocloster excrementigallinarum</name>
    <dbReference type="NCBI Taxonomy" id="2838558"/>
    <lineage>
        <taxon>Bacteria</taxon>
        <taxon>Bacillati</taxon>
        <taxon>Bacillota</taxon>
        <taxon>Clostridia</taxon>
        <taxon>Lachnospirales</taxon>
        <taxon>Lachnospiraceae</taxon>
        <taxon>Enterocloster</taxon>
    </lineage>
</organism>
<dbReference type="EMBL" id="DWWB01000053">
    <property type="protein sequence ID" value="HJC66897.1"/>
    <property type="molecule type" value="Genomic_DNA"/>
</dbReference>
<protein>
    <submittedName>
        <fullName evidence="1">Uncharacterized protein</fullName>
    </submittedName>
</protein>
<dbReference type="Proteomes" id="UP000823863">
    <property type="component" value="Unassembled WGS sequence"/>
</dbReference>
<accession>A0A9D2TFS6</accession>